<dbReference type="InterPro" id="IPR029052">
    <property type="entry name" value="Metallo-depent_PP-like"/>
</dbReference>
<keyword evidence="1" id="KW-0479">Metal-binding</keyword>
<evidence type="ECO:0000256" key="3">
    <source>
        <dbReference type="SAM" id="Phobius"/>
    </source>
</evidence>
<evidence type="ECO:0000259" key="4">
    <source>
        <dbReference type="Pfam" id="PF00149"/>
    </source>
</evidence>
<dbReference type="PANTHER" id="PTHR31302">
    <property type="entry name" value="TRANSMEMBRANE PROTEIN WITH METALLOPHOSPHOESTERASE DOMAIN-RELATED"/>
    <property type="match status" value="1"/>
</dbReference>
<dbReference type="InterPro" id="IPR051158">
    <property type="entry name" value="Metallophosphoesterase_sf"/>
</dbReference>
<sequence length="395" mass="43167">MRFAVFHWVMVLIVLWRFVLPLSIRRPLKWLLALFFVSIALFSSAATMFFGGLLSPELPRGVIVVKEAFEAFLLFTTGLVLAREVVIFFTVLAGRSGEKAHRAVQKDRRTAIGLAAAGAVLGGAALYGGIKVPDVARRTIYVPGLPEALSGFEFVQLSDTHVSALLTKTWAEGLVERVNSLNPKLVLITGDLVDGRVERRLEDIAPFGRIKAEFGVFGCDGNHEQYGEYERWKQIFADLGIRMLRNEHVALEVAGAKLVLAGVCDPMAARFGREMPDAAKAFAGAPDGADAVRILMAHQPKFFPRYREAANFALQLSGHTHGGQILGMDRVVAIMNGNFVRGLYRTDPAKLPGKDAQMYVHPGSGLWNGFAVRMGAPSEIALIRLERAPAEKTAA</sequence>
<reference evidence="5 6" key="1">
    <citation type="journal article" date="2021" name="Sci. Rep.">
        <title>The distribution of antibiotic resistance genes in chicken gut microbiota commensals.</title>
        <authorList>
            <person name="Juricova H."/>
            <person name="Matiasovicova J."/>
            <person name="Kubasova T."/>
            <person name="Cejkova D."/>
            <person name="Rychlik I."/>
        </authorList>
    </citation>
    <scope>NUCLEOTIDE SEQUENCE [LARGE SCALE GENOMIC DNA]</scope>
    <source>
        <strain evidence="5 6">An829</strain>
    </source>
</reference>
<dbReference type="InterPro" id="IPR004843">
    <property type="entry name" value="Calcineurin-like_PHP"/>
</dbReference>
<dbReference type="Pfam" id="PF00149">
    <property type="entry name" value="Metallophos"/>
    <property type="match status" value="1"/>
</dbReference>
<feature type="transmembrane region" description="Helical" evidence="3">
    <location>
        <begin position="31"/>
        <end position="51"/>
    </location>
</feature>
<dbReference type="EMBL" id="JACJJC010000006">
    <property type="protein sequence ID" value="MBM6703849.1"/>
    <property type="molecule type" value="Genomic_DNA"/>
</dbReference>
<dbReference type="CDD" id="cd07385">
    <property type="entry name" value="MPP_YkuE_C"/>
    <property type="match status" value="1"/>
</dbReference>
<dbReference type="SUPFAM" id="SSF56300">
    <property type="entry name" value="Metallo-dependent phosphatases"/>
    <property type="match status" value="1"/>
</dbReference>
<feature type="transmembrane region" description="Helical" evidence="3">
    <location>
        <begin position="71"/>
        <end position="92"/>
    </location>
</feature>
<feature type="domain" description="Calcineurin-like phosphoesterase" evidence="4">
    <location>
        <begin position="154"/>
        <end position="322"/>
    </location>
</feature>
<feature type="transmembrane region" description="Helical" evidence="3">
    <location>
        <begin position="112"/>
        <end position="130"/>
    </location>
</feature>
<keyword evidence="3" id="KW-0472">Membrane</keyword>
<keyword evidence="6" id="KW-1185">Reference proteome</keyword>
<evidence type="ECO:0000313" key="5">
    <source>
        <dbReference type="EMBL" id="MBM6703849.1"/>
    </source>
</evidence>
<comment type="caution">
    <text evidence="5">The sequence shown here is derived from an EMBL/GenBank/DDBJ whole genome shotgun (WGS) entry which is preliminary data.</text>
</comment>
<name>A0ABS2DRB8_9BURK</name>
<keyword evidence="3" id="KW-1133">Transmembrane helix</keyword>
<evidence type="ECO:0000256" key="2">
    <source>
        <dbReference type="ARBA" id="ARBA00022801"/>
    </source>
</evidence>
<keyword evidence="2" id="KW-0378">Hydrolase</keyword>
<keyword evidence="3" id="KW-0812">Transmembrane</keyword>
<feature type="transmembrane region" description="Helical" evidence="3">
    <location>
        <begin position="6"/>
        <end position="24"/>
    </location>
</feature>
<proteinExistence type="predicted"/>
<dbReference type="PANTHER" id="PTHR31302:SF31">
    <property type="entry name" value="PHOSPHODIESTERASE YAEI"/>
    <property type="match status" value="1"/>
</dbReference>
<evidence type="ECO:0000256" key="1">
    <source>
        <dbReference type="ARBA" id="ARBA00022723"/>
    </source>
</evidence>
<organism evidence="5 6">
    <name type="scientific">Sutterella massiliensis</name>
    <dbReference type="NCBI Taxonomy" id="1816689"/>
    <lineage>
        <taxon>Bacteria</taxon>
        <taxon>Pseudomonadati</taxon>
        <taxon>Pseudomonadota</taxon>
        <taxon>Betaproteobacteria</taxon>
        <taxon>Burkholderiales</taxon>
        <taxon>Sutterellaceae</taxon>
        <taxon>Sutterella</taxon>
    </lineage>
</organism>
<dbReference type="RefSeq" id="WP_205102321.1">
    <property type="nucleotide sequence ID" value="NZ_JACJJC010000006.1"/>
</dbReference>
<accession>A0ABS2DRB8</accession>
<gene>
    <name evidence="5" type="ORF">H6A60_05045</name>
</gene>
<protein>
    <submittedName>
        <fullName evidence="5">Metallophosphoesterase</fullName>
    </submittedName>
</protein>
<dbReference type="Proteomes" id="UP000715095">
    <property type="component" value="Unassembled WGS sequence"/>
</dbReference>
<evidence type="ECO:0000313" key="6">
    <source>
        <dbReference type="Proteomes" id="UP000715095"/>
    </source>
</evidence>
<dbReference type="Gene3D" id="3.60.21.10">
    <property type="match status" value="1"/>
</dbReference>